<feature type="non-terminal residue" evidence="2">
    <location>
        <position position="1"/>
    </location>
</feature>
<accession>A0AAN6SNZ1</accession>
<dbReference type="Proteomes" id="UP001303115">
    <property type="component" value="Unassembled WGS sequence"/>
</dbReference>
<name>A0AAN6SNZ1_9PEZI</name>
<proteinExistence type="predicted"/>
<dbReference type="AlphaFoldDB" id="A0AAN6SNZ1"/>
<protein>
    <submittedName>
        <fullName evidence="2">Uncharacterized protein</fullName>
    </submittedName>
</protein>
<evidence type="ECO:0000313" key="3">
    <source>
        <dbReference type="Proteomes" id="UP001303115"/>
    </source>
</evidence>
<comment type="caution">
    <text evidence="2">The sequence shown here is derived from an EMBL/GenBank/DDBJ whole genome shotgun (WGS) entry which is preliminary data.</text>
</comment>
<feature type="region of interest" description="Disordered" evidence="1">
    <location>
        <begin position="1"/>
        <end position="40"/>
    </location>
</feature>
<organism evidence="2 3">
    <name type="scientific">Parachaetomium inaequale</name>
    <dbReference type="NCBI Taxonomy" id="2588326"/>
    <lineage>
        <taxon>Eukaryota</taxon>
        <taxon>Fungi</taxon>
        <taxon>Dikarya</taxon>
        <taxon>Ascomycota</taxon>
        <taxon>Pezizomycotina</taxon>
        <taxon>Sordariomycetes</taxon>
        <taxon>Sordariomycetidae</taxon>
        <taxon>Sordariales</taxon>
        <taxon>Chaetomiaceae</taxon>
        <taxon>Parachaetomium</taxon>
    </lineage>
</organism>
<feature type="region of interest" description="Disordered" evidence="1">
    <location>
        <begin position="68"/>
        <end position="100"/>
    </location>
</feature>
<sequence>PGNEPFWTLARRPTRLRPTLTPFSTHQPPLTPLDKKDTPSCPANGLASTLRACAINNPIYSASNHTEMETMTPWQPQDAPQSGLDDDSSNLRSDTPPGQLVVSQGDALLLNTMDQQRTSAQEWMDLLQQGAATDDGASSLDADGEVPQCYEDSDTQSLEATRGSEVGDGEAMDVDMSTYNPGSFHPVM</sequence>
<reference evidence="3" key="1">
    <citation type="journal article" date="2023" name="Mol. Phylogenet. Evol.">
        <title>Genome-scale phylogeny and comparative genomics of the fungal order Sordariales.</title>
        <authorList>
            <person name="Hensen N."/>
            <person name="Bonometti L."/>
            <person name="Westerberg I."/>
            <person name="Brannstrom I.O."/>
            <person name="Guillou S."/>
            <person name="Cros-Aarteil S."/>
            <person name="Calhoun S."/>
            <person name="Haridas S."/>
            <person name="Kuo A."/>
            <person name="Mondo S."/>
            <person name="Pangilinan J."/>
            <person name="Riley R."/>
            <person name="LaButti K."/>
            <person name="Andreopoulos B."/>
            <person name="Lipzen A."/>
            <person name="Chen C."/>
            <person name="Yan M."/>
            <person name="Daum C."/>
            <person name="Ng V."/>
            <person name="Clum A."/>
            <person name="Steindorff A."/>
            <person name="Ohm R.A."/>
            <person name="Martin F."/>
            <person name="Silar P."/>
            <person name="Natvig D.O."/>
            <person name="Lalanne C."/>
            <person name="Gautier V."/>
            <person name="Ament-Velasquez S.L."/>
            <person name="Kruys A."/>
            <person name="Hutchinson M.I."/>
            <person name="Powell A.J."/>
            <person name="Barry K."/>
            <person name="Miller A.N."/>
            <person name="Grigoriev I.V."/>
            <person name="Debuchy R."/>
            <person name="Gladieux P."/>
            <person name="Hiltunen Thoren M."/>
            <person name="Johannesson H."/>
        </authorList>
    </citation>
    <scope>NUCLEOTIDE SEQUENCE [LARGE SCALE GENOMIC DNA]</scope>
    <source>
        <strain evidence="3">CBS 284.82</strain>
    </source>
</reference>
<gene>
    <name evidence="2" type="ORF">C8A01DRAFT_18547</name>
</gene>
<feature type="region of interest" description="Disordered" evidence="1">
    <location>
        <begin position="132"/>
        <end position="188"/>
    </location>
</feature>
<dbReference type="EMBL" id="MU854469">
    <property type="protein sequence ID" value="KAK4034679.1"/>
    <property type="molecule type" value="Genomic_DNA"/>
</dbReference>
<keyword evidence="3" id="KW-1185">Reference proteome</keyword>
<evidence type="ECO:0000256" key="1">
    <source>
        <dbReference type="SAM" id="MobiDB-lite"/>
    </source>
</evidence>
<evidence type="ECO:0000313" key="2">
    <source>
        <dbReference type="EMBL" id="KAK4034679.1"/>
    </source>
</evidence>
<feature type="compositionally biased region" description="Low complexity" evidence="1">
    <location>
        <begin position="8"/>
        <end position="22"/>
    </location>
</feature>